<evidence type="ECO:0000259" key="5">
    <source>
        <dbReference type="PROSITE" id="PS50893"/>
    </source>
</evidence>
<dbReference type="InterPro" id="IPR017871">
    <property type="entry name" value="ABC_transporter-like_CS"/>
</dbReference>
<dbReference type="EMBL" id="BAAALT010000037">
    <property type="protein sequence ID" value="GAA1794705.1"/>
    <property type="molecule type" value="Genomic_DNA"/>
</dbReference>
<dbReference type="PROSITE" id="PS50893">
    <property type="entry name" value="ABC_TRANSPORTER_2"/>
    <property type="match status" value="1"/>
</dbReference>
<dbReference type="GO" id="GO:0005524">
    <property type="term" value="F:ATP binding"/>
    <property type="evidence" value="ECO:0007669"/>
    <property type="project" value="UniProtKB-KW"/>
</dbReference>
<sequence>MRNVTKRYAGSAPVLDGVNLTVAPGDVVGVVGANGCGKSTLLRIMVGLSTPTAGTVTGRPAVVGYVPEKLPGHGRVSARAYLTHLGRIRGLSGRQAAGRARELLDRLSLVGGAGTSLRRLSKGNAQKVALAQALLVPPGLLVLDEPWSGLDATAHEVLAELVKEVAAAGGAVVFTDHREAVVAANASAVHHIAGGRLTPVARDRGASTAQVELTPGGPGVKWPHWPSLPGVVDATVGDRSVALTVLDPYCDELLFQAIRNGWSVAGVRR</sequence>
<gene>
    <name evidence="6" type="ORF">GCM10009682_15560</name>
</gene>
<keyword evidence="2" id="KW-0813">Transport</keyword>
<evidence type="ECO:0000256" key="3">
    <source>
        <dbReference type="ARBA" id="ARBA00022741"/>
    </source>
</evidence>
<evidence type="ECO:0000313" key="7">
    <source>
        <dbReference type="Proteomes" id="UP001500218"/>
    </source>
</evidence>
<dbReference type="PROSITE" id="PS00211">
    <property type="entry name" value="ABC_TRANSPORTER_1"/>
    <property type="match status" value="1"/>
</dbReference>
<keyword evidence="7" id="KW-1185">Reference proteome</keyword>
<name>A0ABN2LNA3_9ACTN</name>
<dbReference type="SUPFAM" id="SSF52540">
    <property type="entry name" value="P-loop containing nucleoside triphosphate hydrolases"/>
    <property type="match status" value="1"/>
</dbReference>
<dbReference type="Gene3D" id="3.40.50.300">
    <property type="entry name" value="P-loop containing nucleotide triphosphate hydrolases"/>
    <property type="match status" value="1"/>
</dbReference>
<dbReference type="InterPro" id="IPR003593">
    <property type="entry name" value="AAA+_ATPase"/>
</dbReference>
<reference evidence="6 7" key="1">
    <citation type="journal article" date="2019" name="Int. J. Syst. Evol. Microbiol.">
        <title>The Global Catalogue of Microorganisms (GCM) 10K type strain sequencing project: providing services to taxonomists for standard genome sequencing and annotation.</title>
        <authorList>
            <consortium name="The Broad Institute Genomics Platform"/>
            <consortium name="The Broad Institute Genome Sequencing Center for Infectious Disease"/>
            <person name="Wu L."/>
            <person name="Ma J."/>
        </authorList>
    </citation>
    <scope>NUCLEOTIDE SEQUENCE [LARGE SCALE GENOMIC DNA]</scope>
    <source>
        <strain evidence="6 7">JCM 13250</strain>
    </source>
</reference>
<dbReference type="Pfam" id="PF00005">
    <property type="entry name" value="ABC_tran"/>
    <property type="match status" value="1"/>
</dbReference>
<dbReference type="SMART" id="SM00382">
    <property type="entry name" value="AAA"/>
    <property type="match status" value="1"/>
</dbReference>
<keyword evidence="4 6" id="KW-0067">ATP-binding</keyword>
<dbReference type="Proteomes" id="UP001500218">
    <property type="component" value="Unassembled WGS sequence"/>
</dbReference>
<evidence type="ECO:0000256" key="1">
    <source>
        <dbReference type="ARBA" id="ARBA00005417"/>
    </source>
</evidence>
<keyword evidence="3" id="KW-0547">Nucleotide-binding</keyword>
<dbReference type="PANTHER" id="PTHR43335:SF11">
    <property type="entry name" value="ABC TRANSPORTER RELATED"/>
    <property type="match status" value="1"/>
</dbReference>
<feature type="domain" description="ABC transporter" evidence="5">
    <location>
        <begin position="1"/>
        <end position="219"/>
    </location>
</feature>
<comment type="caution">
    <text evidence="6">The sequence shown here is derived from an EMBL/GenBank/DDBJ whole genome shotgun (WGS) entry which is preliminary data.</text>
</comment>
<evidence type="ECO:0000256" key="4">
    <source>
        <dbReference type="ARBA" id="ARBA00022840"/>
    </source>
</evidence>
<protein>
    <submittedName>
        <fullName evidence="6">ABC transporter ATP-binding protein</fullName>
    </submittedName>
</protein>
<evidence type="ECO:0000256" key="2">
    <source>
        <dbReference type="ARBA" id="ARBA00022448"/>
    </source>
</evidence>
<dbReference type="InterPro" id="IPR003439">
    <property type="entry name" value="ABC_transporter-like_ATP-bd"/>
</dbReference>
<proteinExistence type="inferred from homology"/>
<evidence type="ECO:0000313" key="6">
    <source>
        <dbReference type="EMBL" id="GAA1794705.1"/>
    </source>
</evidence>
<organism evidence="6 7">
    <name type="scientific">Luedemannella flava</name>
    <dbReference type="NCBI Taxonomy" id="349316"/>
    <lineage>
        <taxon>Bacteria</taxon>
        <taxon>Bacillati</taxon>
        <taxon>Actinomycetota</taxon>
        <taxon>Actinomycetes</taxon>
        <taxon>Micromonosporales</taxon>
        <taxon>Micromonosporaceae</taxon>
        <taxon>Luedemannella</taxon>
    </lineage>
</organism>
<accession>A0ABN2LNA3</accession>
<dbReference type="InterPro" id="IPR027417">
    <property type="entry name" value="P-loop_NTPase"/>
</dbReference>
<comment type="similarity">
    <text evidence="1">Belongs to the ABC transporter superfamily.</text>
</comment>
<dbReference type="PANTHER" id="PTHR43335">
    <property type="entry name" value="ABC TRANSPORTER, ATP-BINDING PROTEIN"/>
    <property type="match status" value="1"/>
</dbReference>